<sequence>MLRLALAFGVTIVCFRRLIKNNGVSLDVPFPVSVGALLLLYFVVLVEWVWPCLLSEWSLNYWYVCLSVILVATNVVLGAAQLFCLQGRVSIVSSLIVALSCDTPWLIWLSNLALLVCRLIMHPKVFQDSGQSDAMTPPILVFVGESITFLLTVGLAHHFHSSSFMQIHKDVTERALRQESGAMTRLLDLTCDLVLEMDSDLRISHQSPKLALMLTLGSSWPALNAQLQDFMPLDSDKVRFQTLARGFLDDEAEALPSAMHATMRGPHNASLQIELFFAVFPGMDGKKRLLVGVREVPDSPVLGLPGQDAVTFSPSWDERAPSDSSSSSQEEEPPCGSFDNAVRRSRRSAAAAVIAASAIVPSDSGSSQVSGHRRNRRRGKRRGTPPSSRRRSLDAAGGEPKEGPKDVLLDSRFLETRSSGKEWSLLQTMAFWNITVRRGSCCAFHSYIDELASCCFSLSMRGCFDSAPTGDAQCQECGMLAEWMEEPGAVGDGSAVQHCDVCTACAVRRLMAPAQAPTIQSL</sequence>
<dbReference type="EMBL" id="HBGW01037626">
    <property type="protein sequence ID" value="CAD9561692.1"/>
    <property type="molecule type" value="Transcribed_RNA"/>
</dbReference>
<feature type="region of interest" description="Disordered" evidence="1">
    <location>
        <begin position="362"/>
        <end position="407"/>
    </location>
</feature>
<keyword evidence="2" id="KW-0472">Membrane</keyword>
<feature type="region of interest" description="Disordered" evidence="1">
    <location>
        <begin position="300"/>
        <end position="340"/>
    </location>
</feature>
<evidence type="ECO:0000313" key="3">
    <source>
        <dbReference type="EMBL" id="CAD9561692.1"/>
    </source>
</evidence>
<accession>A0A7S2JZC1</accession>
<evidence type="ECO:0000256" key="1">
    <source>
        <dbReference type="SAM" id="MobiDB-lite"/>
    </source>
</evidence>
<feature type="compositionally biased region" description="Basic residues" evidence="1">
    <location>
        <begin position="371"/>
        <end position="383"/>
    </location>
</feature>
<protein>
    <submittedName>
        <fullName evidence="3">Uncharacterized protein</fullName>
    </submittedName>
</protein>
<evidence type="ECO:0000256" key="2">
    <source>
        <dbReference type="SAM" id="Phobius"/>
    </source>
</evidence>
<feature type="transmembrane region" description="Helical" evidence="2">
    <location>
        <begin position="61"/>
        <end position="83"/>
    </location>
</feature>
<feature type="transmembrane region" description="Helical" evidence="2">
    <location>
        <begin position="138"/>
        <end position="159"/>
    </location>
</feature>
<dbReference type="AlphaFoldDB" id="A0A7S2JZC1"/>
<gene>
    <name evidence="3" type="ORF">BRAN1462_LOCUS23773</name>
</gene>
<keyword evidence="2" id="KW-1133">Transmembrane helix</keyword>
<feature type="transmembrane region" description="Helical" evidence="2">
    <location>
        <begin position="95"/>
        <end position="117"/>
    </location>
</feature>
<proteinExistence type="predicted"/>
<reference evidence="3" key="1">
    <citation type="submission" date="2021-01" db="EMBL/GenBank/DDBJ databases">
        <authorList>
            <person name="Corre E."/>
            <person name="Pelletier E."/>
            <person name="Niang G."/>
            <person name="Scheremetjew M."/>
            <person name="Finn R."/>
            <person name="Kale V."/>
            <person name="Holt S."/>
            <person name="Cochrane G."/>
            <person name="Meng A."/>
            <person name="Brown T."/>
            <person name="Cohen L."/>
        </authorList>
    </citation>
    <scope>NUCLEOTIDE SEQUENCE</scope>
    <source>
        <strain evidence="3">RCC3387</strain>
    </source>
</reference>
<organism evidence="3">
    <name type="scientific">Zooxanthella nutricula</name>
    <dbReference type="NCBI Taxonomy" id="1333877"/>
    <lineage>
        <taxon>Eukaryota</taxon>
        <taxon>Sar</taxon>
        <taxon>Alveolata</taxon>
        <taxon>Dinophyceae</taxon>
        <taxon>Peridiniales</taxon>
        <taxon>Peridiniales incertae sedis</taxon>
        <taxon>Zooxanthella</taxon>
    </lineage>
</organism>
<name>A0A7S2JZC1_9DINO</name>
<keyword evidence="2" id="KW-0812">Transmembrane</keyword>
<feature type="transmembrane region" description="Helical" evidence="2">
    <location>
        <begin position="30"/>
        <end position="49"/>
    </location>
</feature>